<protein>
    <recommendedName>
        <fullName evidence="1">Gingipain domain-containing protein</fullName>
    </recommendedName>
</protein>
<comment type="caution">
    <text evidence="2">The sequence shown here is derived from an EMBL/GenBank/DDBJ whole genome shotgun (WGS) entry which is preliminary data.</text>
</comment>
<gene>
    <name evidence="2" type="ORF">ECE50_014020</name>
</gene>
<keyword evidence="3" id="KW-1185">Reference proteome</keyword>
<dbReference type="Gene3D" id="3.40.50.1460">
    <property type="match status" value="1"/>
</dbReference>
<dbReference type="OrthoDB" id="8477308at2"/>
<proteinExistence type="predicted"/>
<dbReference type="Proteomes" id="UP000281028">
    <property type="component" value="Unassembled WGS sequence"/>
</dbReference>
<organism evidence="2 3">
    <name type="scientific">Chitinophaga solisilvae</name>
    <dbReference type="NCBI Taxonomy" id="1233460"/>
    <lineage>
        <taxon>Bacteria</taxon>
        <taxon>Pseudomonadati</taxon>
        <taxon>Bacteroidota</taxon>
        <taxon>Chitinophagia</taxon>
        <taxon>Chitinophagales</taxon>
        <taxon>Chitinophagaceae</taxon>
        <taxon>Chitinophaga</taxon>
    </lineage>
</organism>
<feature type="domain" description="Gingipain" evidence="1">
    <location>
        <begin position="35"/>
        <end position="382"/>
    </location>
</feature>
<reference evidence="2" key="1">
    <citation type="submission" date="2020-05" db="EMBL/GenBank/DDBJ databases">
        <title>Chitinophaga laudate sp. nov., isolated from a tropical peat swamp.</title>
        <authorList>
            <person name="Goh C.B.S."/>
            <person name="Lee M.S."/>
            <person name="Parimannan S."/>
            <person name="Pasbakhsh P."/>
            <person name="Yule C.M."/>
            <person name="Rajandas H."/>
            <person name="Loke S."/>
            <person name="Croft L."/>
            <person name="Tan J.B.L."/>
        </authorList>
    </citation>
    <scope>NUCLEOTIDE SEQUENCE</scope>
    <source>
        <strain evidence="2">Mgbs1</strain>
    </source>
</reference>
<evidence type="ECO:0000259" key="1">
    <source>
        <dbReference type="Pfam" id="PF01364"/>
    </source>
</evidence>
<evidence type="ECO:0000313" key="2">
    <source>
        <dbReference type="EMBL" id="NSL87960.1"/>
    </source>
</evidence>
<name>A0A3S1CVV2_9BACT</name>
<dbReference type="AlphaFoldDB" id="A0A3S1CVV2"/>
<evidence type="ECO:0000313" key="3">
    <source>
        <dbReference type="Proteomes" id="UP000281028"/>
    </source>
</evidence>
<accession>A0A3S1CVV2</accession>
<sequence>MATPIIHMLTTKLVITNRTALETKYGENYSVIMEDLKKLQAFDAGRQLNTHLIFLDDAAQMQACQSSPVTDVKDDAQHKKAIDDLYRFYSPGYIMLIGAQDIIPFQRLKNLLSGGNDPDSLIPSDLPYACDTPYDTNPGKFIAPTRVVGRLPDIPGVGDPSYLQSLIKDILESASLPLAEYSNYFSISTFDWQNSTQNSLQSIFGNNSSLLVFPGAADLNGTNWTPEQLQPRTHFINCHGAIYNPGYYGQKTADFPLAMRSDALANKLSPGTVVAAECCYGGQLFDPQKNAARLMGMANSYMINHAIAFIGSSNIAYGPPTGQGLADLLTQFFLINVLKGASTGRALLEARQRFLNEMGPALDPFELKTAAQFYLLGDPSLQPVINDKDPSTDGITQTFVNSLQNRRDNLEARGKMLDEFIAVPHPSEYTPATDPALHNAMQSLLGEKQFADASVSNTFVNRKNNEPEAVSANASLPSVKFHVFSESSVDEERYIAKVLVVKEKNNQILGYREYVTR</sequence>
<dbReference type="InterPro" id="IPR001769">
    <property type="entry name" value="Gingipain"/>
</dbReference>
<dbReference type="EMBL" id="RIAR02000001">
    <property type="protein sequence ID" value="NSL87960.1"/>
    <property type="molecule type" value="Genomic_DNA"/>
</dbReference>
<dbReference type="Pfam" id="PF01364">
    <property type="entry name" value="Peptidase_C25"/>
    <property type="match status" value="1"/>
</dbReference>